<feature type="coiled-coil region" evidence="1">
    <location>
        <begin position="117"/>
        <end position="144"/>
    </location>
</feature>
<name>A0AAV9CJR0_ACOCL</name>
<feature type="region of interest" description="Disordered" evidence="2">
    <location>
        <begin position="1"/>
        <end position="35"/>
    </location>
</feature>
<proteinExistence type="predicted"/>
<gene>
    <name evidence="4" type="ORF">QJS10_CPB18g01579</name>
</gene>
<feature type="domain" description="BLOC-1-related complex subunit 6 C-terminal helix" evidence="3">
    <location>
        <begin position="41"/>
        <end position="135"/>
    </location>
</feature>
<dbReference type="PANTHER" id="PTHR39708:SF2">
    <property type="entry name" value="BLOC-1-RELATED COMPLEX SUBUNIT 6 C-TERMINAL HELIX DOMAIN-CONTAINING PROTEIN"/>
    <property type="match status" value="1"/>
</dbReference>
<evidence type="ECO:0000313" key="5">
    <source>
        <dbReference type="Proteomes" id="UP001180020"/>
    </source>
</evidence>
<reference evidence="4" key="2">
    <citation type="submission" date="2023-06" db="EMBL/GenBank/DDBJ databases">
        <authorList>
            <person name="Ma L."/>
            <person name="Liu K.-W."/>
            <person name="Li Z."/>
            <person name="Hsiao Y.-Y."/>
            <person name="Qi Y."/>
            <person name="Fu T."/>
            <person name="Tang G."/>
            <person name="Zhang D."/>
            <person name="Sun W.-H."/>
            <person name="Liu D.-K."/>
            <person name="Li Y."/>
            <person name="Chen G.-Z."/>
            <person name="Liu X.-D."/>
            <person name="Liao X.-Y."/>
            <person name="Jiang Y.-T."/>
            <person name="Yu X."/>
            <person name="Hao Y."/>
            <person name="Huang J."/>
            <person name="Zhao X.-W."/>
            <person name="Ke S."/>
            <person name="Chen Y.-Y."/>
            <person name="Wu W.-L."/>
            <person name="Hsu J.-L."/>
            <person name="Lin Y.-F."/>
            <person name="Huang M.-D."/>
            <person name="Li C.-Y."/>
            <person name="Huang L."/>
            <person name="Wang Z.-W."/>
            <person name="Zhao X."/>
            <person name="Zhong W.-Y."/>
            <person name="Peng D.-H."/>
            <person name="Ahmad S."/>
            <person name="Lan S."/>
            <person name="Zhang J.-S."/>
            <person name="Tsai W.-C."/>
            <person name="Van De Peer Y."/>
            <person name="Liu Z.-J."/>
        </authorList>
    </citation>
    <scope>NUCLEOTIDE SEQUENCE</scope>
    <source>
        <strain evidence="4">CP</strain>
        <tissue evidence="4">Leaves</tissue>
    </source>
</reference>
<dbReference type="EMBL" id="JAUJYO010000018">
    <property type="protein sequence ID" value="KAK1289438.1"/>
    <property type="molecule type" value="Genomic_DNA"/>
</dbReference>
<evidence type="ECO:0000259" key="3">
    <source>
        <dbReference type="Pfam" id="PF10157"/>
    </source>
</evidence>
<dbReference type="AlphaFoldDB" id="A0AAV9CJR0"/>
<keyword evidence="1" id="KW-0175">Coiled coil</keyword>
<dbReference type="Pfam" id="PF10157">
    <property type="entry name" value="BORCS6"/>
    <property type="match status" value="1"/>
</dbReference>
<comment type="caution">
    <text evidence="4">The sequence shown here is derived from an EMBL/GenBank/DDBJ whole genome shotgun (WGS) entry which is preliminary data.</text>
</comment>
<dbReference type="InterPro" id="IPR046465">
    <property type="entry name" value="BORCS6_C"/>
</dbReference>
<evidence type="ECO:0000256" key="2">
    <source>
        <dbReference type="SAM" id="MobiDB-lite"/>
    </source>
</evidence>
<keyword evidence="5" id="KW-1185">Reference proteome</keyword>
<evidence type="ECO:0000313" key="4">
    <source>
        <dbReference type="EMBL" id="KAK1289438.1"/>
    </source>
</evidence>
<sequence>MEEENPRDAGPTDSPDLPVREPDPDLSPADPPPDRLRGIVRALEVVERDSAAIAESYSSLFSSLRLALSEVTNRSVDHISCFSDVAGRLQESALDAATKGNRYINSFLRLNEEMKGMESLAMQLKLLRKDVDTLESAVNQILRLS</sequence>
<protein>
    <recommendedName>
        <fullName evidence="3">BLOC-1-related complex subunit 6 C-terminal helix domain-containing protein</fullName>
    </recommendedName>
</protein>
<dbReference type="Proteomes" id="UP001180020">
    <property type="component" value="Unassembled WGS sequence"/>
</dbReference>
<organism evidence="4 5">
    <name type="scientific">Acorus calamus</name>
    <name type="common">Sweet flag</name>
    <dbReference type="NCBI Taxonomy" id="4465"/>
    <lineage>
        <taxon>Eukaryota</taxon>
        <taxon>Viridiplantae</taxon>
        <taxon>Streptophyta</taxon>
        <taxon>Embryophyta</taxon>
        <taxon>Tracheophyta</taxon>
        <taxon>Spermatophyta</taxon>
        <taxon>Magnoliopsida</taxon>
        <taxon>Liliopsida</taxon>
        <taxon>Acoraceae</taxon>
        <taxon>Acorus</taxon>
    </lineage>
</organism>
<dbReference type="PANTHER" id="PTHR39708">
    <property type="entry name" value="OS07G0483400 PROTEIN"/>
    <property type="match status" value="1"/>
</dbReference>
<accession>A0AAV9CJR0</accession>
<evidence type="ECO:0000256" key="1">
    <source>
        <dbReference type="SAM" id="Coils"/>
    </source>
</evidence>
<reference evidence="4" key="1">
    <citation type="journal article" date="2023" name="Nat. Commun.">
        <title>Diploid and tetraploid genomes of Acorus and the evolution of monocots.</title>
        <authorList>
            <person name="Ma L."/>
            <person name="Liu K.W."/>
            <person name="Li Z."/>
            <person name="Hsiao Y.Y."/>
            <person name="Qi Y."/>
            <person name="Fu T."/>
            <person name="Tang G.D."/>
            <person name="Zhang D."/>
            <person name="Sun W.H."/>
            <person name="Liu D.K."/>
            <person name="Li Y."/>
            <person name="Chen G.Z."/>
            <person name="Liu X.D."/>
            <person name="Liao X.Y."/>
            <person name="Jiang Y.T."/>
            <person name="Yu X."/>
            <person name="Hao Y."/>
            <person name="Huang J."/>
            <person name="Zhao X.W."/>
            <person name="Ke S."/>
            <person name="Chen Y.Y."/>
            <person name="Wu W.L."/>
            <person name="Hsu J.L."/>
            <person name="Lin Y.F."/>
            <person name="Huang M.D."/>
            <person name="Li C.Y."/>
            <person name="Huang L."/>
            <person name="Wang Z.W."/>
            <person name="Zhao X."/>
            <person name="Zhong W.Y."/>
            <person name="Peng D.H."/>
            <person name="Ahmad S."/>
            <person name="Lan S."/>
            <person name="Zhang J.S."/>
            <person name="Tsai W.C."/>
            <person name="Van de Peer Y."/>
            <person name="Liu Z.J."/>
        </authorList>
    </citation>
    <scope>NUCLEOTIDE SEQUENCE</scope>
    <source>
        <strain evidence="4">CP</strain>
    </source>
</reference>